<gene>
    <name evidence="2" type="ORF">EVAR_5905_1</name>
</gene>
<proteinExistence type="predicted"/>
<keyword evidence="3" id="KW-1185">Reference proteome</keyword>
<organism evidence="2 3">
    <name type="scientific">Eumeta variegata</name>
    <name type="common">Bagworm moth</name>
    <name type="synonym">Eumeta japonica</name>
    <dbReference type="NCBI Taxonomy" id="151549"/>
    <lineage>
        <taxon>Eukaryota</taxon>
        <taxon>Metazoa</taxon>
        <taxon>Ecdysozoa</taxon>
        <taxon>Arthropoda</taxon>
        <taxon>Hexapoda</taxon>
        <taxon>Insecta</taxon>
        <taxon>Pterygota</taxon>
        <taxon>Neoptera</taxon>
        <taxon>Endopterygota</taxon>
        <taxon>Lepidoptera</taxon>
        <taxon>Glossata</taxon>
        <taxon>Ditrysia</taxon>
        <taxon>Tineoidea</taxon>
        <taxon>Psychidae</taxon>
        <taxon>Oiketicinae</taxon>
        <taxon>Eumeta</taxon>
    </lineage>
</organism>
<evidence type="ECO:0000313" key="3">
    <source>
        <dbReference type="Proteomes" id="UP000299102"/>
    </source>
</evidence>
<comment type="caution">
    <text evidence="2">The sequence shown here is derived from an EMBL/GenBank/DDBJ whole genome shotgun (WGS) entry which is preliminary data.</text>
</comment>
<sequence>MTFLCELKSNVKPLFSAQAYRSLTELKSAIRSYKQMYGEDRETTYNLPMGGKQKIPKTPYKQREDRRKAVGQIGRSTILVLRLRQRAKLPGIDETRLVPNN</sequence>
<name>A0A4C1TD90_EUMVA</name>
<dbReference type="AlphaFoldDB" id="A0A4C1TD90"/>
<evidence type="ECO:0000256" key="1">
    <source>
        <dbReference type="SAM" id="MobiDB-lite"/>
    </source>
</evidence>
<evidence type="ECO:0000313" key="2">
    <source>
        <dbReference type="EMBL" id="GBP12075.1"/>
    </source>
</evidence>
<dbReference type="Proteomes" id="UP000299102">
    <property type="component" value="Unassembled WGS sequence"/>
</dbReference>
<accession>A0A4C1TD90</accession>
<reference evidence="2 3" key="1">
    <citation type="journal article" date="2019" name="Commun. Biol.">
        <title>The bagworm genome reveals a unique fibroin gene that provides high tensile strength.</title>
        <authorList>
            <person name="Kono N."/>
            <person name="Nakamura H."/>
            <person name="Ohtoshi R."/>
            <person name="Tomita M."/>
            <person name="Numata K."/>
            <person name="Arakawa K."/>
        </authorList>
    </citation>
    <scope>NUCLEOTIDE SEQUENCE [LARGE SCALE GENOMIC DNA]</scope>
</reference>
<dbReference type="EMBL" id="BGZK01000049">
    <property type="protein sequence ID" value="GBP12075.1"/>
    <property type="molecule type" value="Genomic_DNA"/>
</dbReference>
<feature type="region of interest" description="Disordered" evidence="1">
    <location>
        <begin position="43"/>
        <end position="69"/>
    </location>
</feature>
<protein>
    <submittedName>
        <fullName evidence="2">Uncharacterized protein</fullName>
    </submittedName>
</protein>